<feature type="region of interest" description="Disordered" evidence="3">
    <location>
        <begin position="1"/>
        <end position="63"/>
    </location>
</feature>
<feature type="region of interest" description="Disordered" evidence="3">
    <location>
        <begin position="879"/>
        <end position="911"/>
    </location>
</feature>
<dbReference type="InterPro" id="IPR027417">
    <property type="entry name" value="P-loop_NTPase"/>
</dbReference>
<dbReference type="Gene3D" id="1.20.120.1240">
    <property type="entry name" value="Dynamin, middle domain"/>
    <property type="match status" value="1"/>
</dbReference>
<dbReference type="SMART" id="SM00053">
    <property type="entry name" value="DYNc"/>
    <property type="match status" value="1"/>
</dbReference>
<name>A0A8K0VTM9_9PLEO</name>
<dbReference type="Gene3D" id="3.40.50.300">
    <property type="entry name" value="P-loop containing nucleotide triphosphate hydrolases"/>
    <property type="match status" value="1"/>
</dbReference>
<evidence type="ECO:0000313" key="7">
    <source>
        <dbReference type="Proteomes" id="UP000813461"/>
    </source>
</evidence>
<dbReference type="PROSITE" id="PS51388">
    <property type="entry name" value="GED"/>
    <property type="match status" value="1"/>
</dbReference>
<dbReference type="GO" id="GO:0008017">
    <property type="term" value="F:microtubule binding"/>
    <property type="evidence" value="ECO:0007669"/>
    <property type="project" value="TreeGrafter"/>
</dbReference>
<dbReference type="InterPro" id="IPR020850">
    <property type="entry name" value="GED_dom"/>
</dbReference>
<dbReference type="InterPro" id="IPR030381">
    <property type="entry name" value="G_DYNAMIN_dom"/>
</dbReference>
<feature type="compositionally biased region" description="Basic and acidic residues" evidence="3">
    <location>
        <begin position="52"/>
        <end position="63"/>
    </location>
</feature>
<dbReference type="GO" id="GO:0031623">
    <property type="term" value="P:receptor internalization"/>
    <property type="evidence" value="ECO:0007669"/>
    <property type="project" value="TreeGrafter"/>
</dbReference>
<dbReference type="CDD" id="cd08771">
    <property type="entry name" value="DLP_1"/>
    <property type="match status" value="1"/>
</dbReference>
<dbReference type="InterPro" id="IPR003130">
    <property type="entry name" value="GED"/>
</dbReference>
<dbReference type="InterPro" id="IPR022812">
    <property type="entry name" value="Dynamin"/>
</dbReference>
<keyword evidence="7" id="KW-1185">Reference proteome</keyword>
<dbReference type="EMBL" id="JAGMVJ010000021">
    <property type="protein sequence ID" value="KAH7074308.1"/>
    <property type="molecule type" value="Genomic_DNA"/>
</dbReference>
<gene>
    <name evidence="6" type="ORF">FB567DRAFT_193549</name>
</gene>
<dbReference type="GO" id="GO:0005874">
    <property type="term" value="C:microtubule"/>
    <property type="evidence" value="ECO:0007669"/>
    <property type="project" value="TreeGrafter"/>
</dbReference>
<comment type="caution">
    <text evidence="6">The sequence shown here is derived from an EMBL/GenBank/DDBJ whole genome shotgun (WGS) entry which is preliminary data.</text>
</comment>
<keyword evidence="1" id="KW-0547">Nucleotide-binding</keyword>
<organism evidence="6 7">
    <name type="scientific">Paraphoma chrysanthemicola</name>
    <dbReference type="NCBI Taxonomy" id="798071"/>
    <lineage>
        <taxon>Eukaryota</taxon>
        <taxon>Fungi</taxon>
        <taxon>Dikarya</taxon>
        <taxon>Ascomycota</taxon>
        <taxon>Pezizomycotina</taxon>
        <taxon>Dothideomycetes</taxon>
        <taxon>Pleosporomycetidae</taxon>
        <taxon>Pleosporales</taxon>
        <taxon>Pleosporineae</taxon>
        <taxon>Phaeosphaeriaceae</taxon>
        <taxon>Paraphoma</taxon>
    </lineage>
</organism>
<evidence type="ECO:0000256" key="3">
    <source>
        <dbReference type="SAM" id="MobiDB-lite"/>
    </source>
</evidence>
<dbReference type="GO" id="GO:0005737">
    <property type="term" value="C:cytoplasm"/>
    <property type="evidence" value="ECO:0007669"/>
    <property type="project" value="TreeGrafter"/>
</dbReference>
<dbReference type="Pfam" id="PF00350">
    <property type="entry name" value="Dynamin_N"/>
    <property type="match status" value="1"/>
</dbReference>
<dbReference type="OrthoDB" id="5061070at2759"/>
<evidence type="ECO:0000259" key="4">
    <source>
        <dbReference type="PROSITE" id="PS51388"/>
    </source>
</evidence>
<evidence type="ECO:0000313" key="6">
    <source>
        <dbReference type="EMBL" id="KAH7074308.1"/>
    </source>
</evidence>
<feature type="domain" description="Dynamin-type G" evidence="5">
    <location>
        <begin position="115"/>
        <end position="435"/>
    </location>
</feature>
<dbReference type="GO" id="GO:0005886">
    <property type="term" value="C:plasma membrane"/>
    <property type="evidence" value="ECO:0007669"/>
    <property type="project" value="TreeGrafter"/>
</dbReference>
<dbReference type="InterPro" id="IPR045063">
    <property type="entry name" value="Dynamin_N"/>
</dbReference>
<dbReference type="GO" id="GO:0005525">
    <property type="term" value="F:GTP binding"/>
    <property type="evidence" value="ECO:0007669"/>
    <property type="project" value="InterPro"/>
</dbReference>
<feature type="region of interest" description="Disordered" evidence="3">
    <location>
        <begin position="550"/>
        <end position="598"/>
    </location>
</feature>
<reference evidence="6" key="1">
    <citation type="journal article" date="2021" name="Nat. Commun.">
        <title>Genetic determinants of endophytism in the Arabidopsis root mycobiome.</title>
        <authorList>
            <person name="Mesny F."/>
            <person name="Miyauchi S."/>
            <person name="Thiergart T."/>
            <person name="Pickel B."/>
            <person name="Atanasova L."/>
            <person name="Karlsson M."/>
            <person name="Huettel B."/>
            <person name="Barry K.W."/>
            <person name="Haridas S."/>
            <person name="Chen C."/>
            <person name="Bauer D."/>
            <person name="Andreopoulos W."/>
            <person name="Pangilinan J."/>
            <person name="LaButti K."/>
            <person name="Riley R."/>
            <person name="Lipzen A."/>
            <person name="Clum A."/>
            <person name="Drula E."/>
            <person name="Henrissat B."/>
            <person name="Kohler A."/>
            <person name="Grigoriev I.V."/>
            <person name="Martin F.M."/>
            <person name="Hacquard S."/>
        </authorList>
    </citation>
    <scope>NUCLEOTIDE SEQUENCE</scope>
    <source>
        <strain evidence="6">MPI-SDFR-AT-0120</strain>
    </source>
</reference>
<accession>A0A8K0VTM9</accession>
<dbReference type="PANTHER" id="PTHR11566:SF131">
    <property type="entry name" value="GTPASE, PUTATIVE (AFU_ORTHOLOGUE AFUA_6G07630)-RELATED"/>
    <property type="match status" value="1"/>
</dbReference>
<dbReference type="InterPro" id="IPR000375">
    <property type="entry name" value="Dynamin_stalk"/>
</dbReference>
<dbReference type="Proteomes" id="UP000813461">
    <property type="component" value="Unassembled WGS sequence"/>
</dbReference>
<dbReference type="InterPro" id="IPR001401">
    <property type="entry name" value="Dynamin_GTPase"/>
</dbReference>
<feature type="compositionally biased region" description="Polar residues" evidence="3">
    <location>
        <begin position="879"/>
        <end position="899"/>
    </location>
</feature>
<evidence type="ECO:0000256" key="1">
    <source>
        <dbReference type="ARBA" id="ARBA00022741"/>
    </source>
</evidence>
<dbReference type="PROSITE" id="PS51718">
    <property type="entry name" value="G_DYNAMIN_2"/>
    <property type="match status" value="1"/>
</dbReference>
<dbReference type="Pfam" id="PF01031">
    <property type="entry name" value="Dynamin_M"/>
    <property type="match status" value="1"/>
</dbReference>
<dbReference type="AlphaFoldDB" id="A0A8K0VTM9"/>
<evidence type="ECO:0000256" key="2">
    <source>
        <dbReference type="ARBA" id="ARBA00023134"/>
    </source>
</evidence>
<dbReference type="GO" id="GO:0003924">
    <property type="term" value="F:GTPase activity"/>
    <property type="evidence" value="ECO:0007669"/>
    <property type="project" value="InterPro"/>
</dbReference>
<dbReference type="SUPFAM" id="SSF52540">
    <property type="entry name" value="P-loop containing nucleoside triphosphate hydrolases"/>
    <property type="match status" value="1"/>
</dbReference>
<protein>
    <submittedName>
        <fullName evidence="6">Interferon-induced GTP-binding protein Mx</fullName>
    </submittedName>
</protein>
<dbReference type="PRINTS" id="PR00195">
    <property type="entry name" value="DYNAMIN"/>
</dbReference>
<dbReference type="PANTHER" id="PTHR11566">
    <property type="entry name" value="DYNAMIN"/>
    <property type="match status" value="1"/>
</dbReference>
<sequence>MAGSNRTQARGAMGSPPPSQSEPASAAQLGARTSYALRQSDHNHQAAPHAQQESRQHDVESRLSEGLEPMHIDDQHFLHDQIQQAAGEVDRLGVHVKDAISTISRLQCLGLQNRNIPLPKVIVLGEQSTGKSSVIEAISGIKTPRSTDTCTRCPLFITLESPADPRAKWHAHVSLRHTFFFDGKNGKGFNRRFPGFEQQDQLTTTPFMSTDDPDKLEHIISRAQSALINPLTDYTEFLKPSIAHLRGDHRIKFSPNVVEISVSHPGLPALSFYDLPGIIGQADSAYEVKFVRDLVIEYVNDEGALILVTCSLANDIANSVAGGIARELKADDRCVGVLTKPDRLPEGTSDTMLRDILEHKKFPLGHGYFVVRNLGQDQIEAGATHQDARTQEQYFFETEEPWSTTLQSHKARFGTYGLQSFLSGKLAEQIVARLPIIQKEIDHRLLAIEADLQQYPKPPTHNASRIIFDIVLEFSQDLRRELEGEWPCKSWNNEWKYQRKAFFDGLISLKPTMATLGNRDQGLFAISISNAFLGGISGRSATDSIVIDEEEREITDTDTQMSETPSTPTKKRKVEGTPVPSPLQTHRSGTKEPSPDFSEKRMKFQLDAVAEYLADSSKTTIPGNTEPRVVHDMMLKSFSNWELPVKAFFDGLEQKLRQLVKRLFDRHFEKWQGTELNGAAWKIVEEMLNLNFHQQRTTMADESLGDEKEGVYIFHAEIFAQEKDTIIQQYRQARFKARFNTYKTERLRRLQKGMSPTEEAKLLRDPKMMALLNREPYSVELDVAAVVTSYYMTAARRFHDSICMRIESKFFRQLRTQLRDELEQGLGIHDEAQGHHTAIRLLAEQSQREQDRRSLVAQKEALLQGRQILEDLRQKNYGNGVQSPGSIHGSFNDSLSSYGIPTPLQDETEEV</sequence>
<keyword evidence="2" id="KW-0342">GTP-binding</keyword>
<evidence type="ECO:0000259" key="5">
    <source>
        <dbReference type="PROSITE" id="PS51718"/>
    </source>
</evidence>
<feature type="compositionally biased region" description="Basic and acidic residues" evidence="3">
    <location>
        <begin position="589"/>
        <end position="598"/>
    </location>
</feature>
<feature type="domain" description="GED" evidence="4">
    <location>
        <begin position="780"/>
        <end position="877"/>
    </location>
</feature>
<proteinExistence type="predicted"/>
<dbReference type="Pfam" id="PF02212">
    <property type="entry name" value="GED"/>
    <property type="match status" value="1"/>
</dbReference>